<dbReference type="GO" id="GO:0004567">
    <property type="term" value="F:beta-mannosidase activity"/>
    <property type="evidence" value="ECO:0007669"/>
    <property type="project" value="UniProtKB-EC"/>
</dbReference>
<dbReference type="STRING" id="690879.TSACC_197"/>
<dbReference type="GO" id="GO:0005576">
    <property type="term" value="C:extracellular region"/>
    <property type="evidence" value="ECO:0007669"/>
    <property type="project" value="UniProtKB-SubCell"/>
</dbReference>
<proteinExistence type="inferred from homology"/>
<dbReference type="Proteomes" id="UP000076023">
    <property type="component" value="Unassembled WGS sequence"/>
</dbReference>
<evidence type="ECO:0000256" key="11">
    <source>
        <dbReference type="ARBA" id="ARBA00041069"/>
    </source>
</evidence>
<dbReference type="EC" id="3.2.1.25" evidence="5"/>
<comment type="catalytic activity">
    <reaction evidence="1">
        <text>Hydrolysis of terminal, non-reducing beta-D-mannose residues in beta-D-mannosides.</text>
        <dbReference type="EC" id="3.2.1.25"/>
    </reaction>
</comment>
<keyword evidence="18" id="KW-1185">Reference proteome</keyword>
<evidence type="ECO:0000256" key="7">
    <source>
        <dbReference type="ARBA" id="ARBA00022801"/>
    </source>
</evidence>
<dbReference type="Pfam" id="PF22666">
    <property type="entry name" value="Glyco_hydro_2_N2"/>
    <property type="match status" value="1"/>
</dbReference>
<sequence>MLQQPLLSDWKFLDPQSRRWLAAQVPGCAHTDLLSHDLIPDPYWGRNELALQHLEELDFTYRKTFAIDEAVLAEERVDLVFEGIDTVATIVFNGKELARVDNMFIGYRFDVTRLLKADGENVLEVRFRSPLKEIRDRLTGEELIEWNDPVGGSSLLRKEARSFGWDWGPRFASSGLWKSVYLEAWSENRFRSVGIRQEHSRGKVKLSFTPRMERRSAGKLAGTLSLDGKKIAEFQGTEVVIKDPALWWPNGHGEQPLYTVELRWLDKSGCVIDTWQRKIGLRTIELDRHPDEFGESFQFVVNGRVIFAKGANWIPADSFVARVTREDYDNLLSSAADAHMNMIRVWGGGIYEKEDFYDLCDEKGLLVWQDFMFACALYPGDRPFLASVKAEAAYQVQRLAHRACLALWCGNNEIEQMPDQIVATKARKKAYESVFYRILPEAVALYDGTTTYWPCSPHNPEGYEKGHNNERAGDCHFWDVWHMRKPVSTYEEKNFRFCSEFGMQSYSSPEVAKTYCSEEDMNVFGPVMENHQKNGAGNLIIMDYVSRLYRFPRDYRSLAYLSQLNQAYCMKVGIEHFRRSMPRTMGALYWQLNDCWPVASWSSLEYKGRWKALQYESRRFFAPALLSLKVLGAESIGKNNIALSTVHGVEIHSVYDGLAPQQKARLNWSIETLDGKVLRSGSRKFVLEYGQSVLQETVDARKELAKYGASEIYLKAELVTEDGAVARRTAFFTAQRYLNLKRSPIRSRVKAVSKTQFEVALASKTFHHAVQVNFPALEFRADDNFVDLYAGEERTITITLSEAASLSAVKDQLEIFSLVDSFE</sequence>
<dbReference type="PANTHER" id="PTHR43730">
    <property type="entry name" value="BETA-MANNOSIDASE"/>
    <property type="match status" value="1"/>
</dbReference>
<dbReference type="OrthoDB" id="9801077at2"/>
<dbReference type="SUPFAM" id="SSF51445">
    <property type="entry name" value="(Trans)glycosidases"/>
    <property type="match status" value="1"/>
</dbReference>
<comment type="subcellular location">
    <subcellularLocation>
        <location evidence="2">Secreted</location>
    </subcellularLocation>
</comment>
<protein>
    <recommendedName>
        <fullName evidence="11">Beta-mannosidase B</fullName>
        <ecNumber evidence="5">3.2.1.25</ecNumber>
    </recommendedName>
    <alternativeName>
        <fullName evidence="12">Mannanase B</fullName>
    </alternativeName>
</protein>
<dbReference type="GO" id="GO:0005975">
    <property type="term" value="P:carbohydrate metabolic process"/>
    <property type="evidence" value="ECO:0007669"/>
    <property type="project" value="InterPro"/>
</dbReference>
<dbReference type="InterPro" id="IPR041625">
    <property type="entry name" value="Beta-mannosidase_Ig"/>
</dbReference>
<comment type="caution">
    <text evidence="17">The sequence shown here is derived from an EMBL/GenBank/DDBJ whole genome shotgun (WGS) entry which is preliminary data.</text>
</comment>
<evidence type="ECO:0000256" key="4">
    <source>
        <dbReference type="ARBA" id="ARBA00011738"/>
    </source>
</evidence>
<dbReference type="InterPro" id="IPR006102">
    <property type="entry name" value="Ig-like_GH2"/>
</dbReference>
<comment type="pathway">
    <text evidence="3">Glycan metabolism; N-glycan degradation.</text>
</comment>
<evidence type="ECO:0000259" key="15">
    <source>
        <dbReference type="Pfam" id="PF17786"/>
    </source>
</evidence>
<evidence type="ECO:0000256" key="3">
    <source>
        <dbReference type="ARBA" id="ARBA00004740"/>
    </source>
</evidence>
<dbReference type="GO" id="GO:0006516">
    <property type="term" value="P:glycoprotein catabolic process"/>
    <property type="evidence" value="ECO:0007669"/>
    <property type="project" value="TreeGrafter"/>
</dbReference>
<comment type="subunit">
    <text evidence="4">Homodimer.</text>
</comment>
<dbReference type="FunFam" id="3.20.20.80:FF:000050">
    <property type="entry name" value="Beta-mannosidase B"/>
    <property type="match status" value="1"/>
</dbReference>
<gene>
    <name evidence="17" type="ORF">TSACC_197</name>
</gene>
<dbReference type="Pfam" id="PF00703">
    <property type="entry name" value="Glyco_hydro_2"/>
    <property type="match status" value="1"/>
</dbReference>
<evidence type="ECO:0000259" key="14">
    <source>
        <dbReference type="Pfam" id="PF17753"/>
    </source>
</evidence>
<evidence type="ECO:0000313" key="17">
    <source>
        <dbReference type="EMBL" id="GAT31548.1"/>
    </source>
</evidence>
<keyword evidence="7" id="KW-0378">Hydrolase</keyword>
<name>A0A146G3X3_TERSA</name>
<dbReference type="InParanoid" id="A0A146G3X3"/>
<organism evidence="17 18">
    <name type="scientific">Terrimicrobium sacchariphilum</name>
    <dbReference type="NCBI Taxonomy" id="690879"/>
    <lineage>
        <taxon>Bacteria</taxon>
        <taxon>Pseudomonadati</taxon>
        <taxon>Verrucomicrobiota</taxon>
        <taxon>Terrimicrobiia</taxon>
        <taxon>Terrimicrobiales</taxon>
        <taxon>Terrimicrobiaceae</taxon>
        <taxon>Terrimicrobium</taxon>
    </lineage>
</organism>
<dbReference type="Gene3D" id="2.60.120.260">
    <property type="entry name" value="Galactose-binding domain-like"/>
    <property type="match status" value="1"/>
</dbReference>
<evidence type="ECO:0000256" key="1">
    <source>
        <dbReference type="ARBA" id="ARBA00000829"/>
    </source>
</evidence>
<feature type="domain" description="Glycoside hydrolase family 2 immunoglobulin-like beta-sandwich" evidence="13">
    <location>
        <begin position="208"/>
        <end position="282"/>
    </location>
</feature>
<keyword evidence="9" id="KW-0326">Glycosidase</keyword>
<dbReference type="AlphaFoldDB" id="A0A146G3X3"/>
<dbReference type="InterPro" id="IPR017853">
    <property type="entry name" value="GH"/>
</dbReference>
<dbReference type="InterPro" id="IPR008979">
    <property type="entry name" value="Galactose-bd-like_sf"/>
</dbReference>
<evidence type="ECO:0000313" key="18">
    <source>
        <dbReference type="Proteomes" id="UP000076023"/>
    </source>
</evidence>
<evidence type="ECO:0000256" key="10">
    <source>
        <dbReference type="ARBA" id="ARBA00038429"/>
    </source>
</evidence>
<accession>A0A146G3X3</accession>
<reference evidence="18" key="1">
    <citation type="journal article" date="2017" name="Genome Announc.">
        <title>Draft Genome Sequence of Terrimicrobium sacchariphilum NM-5T, a Facultative Anaerobic Soil Bacterium of the Class Spartobacteria.</title>
        <authorList>
            <person name="Qiu Y.L."/>
            <person name="Tourlousse D.M."/>
            <person name="Matsuura N."/>
            <person name="Ohashi A."/>
            <person name="Sekiguchi Y."/>
        </authorList>
    </citation>
    <scope>NUCLEOTIDE SEQUENCE [LARGE SCALE GENOMIC DNA]</scope>
    <source>
        <strain evidence="18">NM-5</strain>
    </source>
</reference>
<evidence type="ECO:0000256" key="2">
    <source>
        <dbReference type="ARBA" id="ARBA00004613"/>
    </source>
</evidence>
<feature type="domain" description="Beta-mannosidase-like galactose-binding" evidence="16">
    <location>
        <begin position="10"/>
        <end position="178"/>
    </location>
</feature>
<evidence type="ECO:0000256" key="12">
    <source>
        <dbReference type="ARBA" id="ARBA00041614"/>
    </source>
</evidence>
<dbReference type="InterPro" id="IPR054593">
    <property type="entry name" value="Beta-mannosidase-like_N2"/>
</dbReference>
<dbReference type="InterPro" id="IPR041447">
    <property type="entry name" value="Mannosidase_ig"/>
</dbReference>
<evidence type="ECO:0000259" key="13">
    <source>
        <dbReference type="Pfam" id="PF00703"/>
    </source>
</evidence>
<dbReference type="SUPFAM" id="SSF49303">
    <property type="entry name" value="beta-Galactosidase/glucuronidase domain"/>
    <property type="match status" value="2"/>
</dbReference>
<feature type="domain" description="Mannosidase Ig/CBM-like" evidence="15">
    <location>
        <begin position="649"/>
        <end position="736"/>
    </location>
</feature>
<keyword evidence="6" id="KW-0964">Secreted</keyword>
<dbReference type="Gene3D" id="3.20.20.80">
    <property type="entry name" value="Glycosidases"/>
    <property type="match status" value="1"/>
</dbReference>
<dbReference type="EMBL" id="BDCO01000001">
    <property type="protein sequence ID" value="GAT31548.1"/>
    <property type="molecule type" value="Genomic_DNA"/>
</dbReference>
<keyword evidence="8" id="KW-0325">Glycoprotein</keyword>
<dbReference type="InterPro" id="IPR013783">
    <property type="entry name" value="Ig-like_fold"/>
</dbReference>
<dbReference type="SUPFAM" id="SSF49785">
    <property type="entry name" value="Galactose-binding domain-like"/>
    <property type="match status" value="1"/>
</dbReference>
<dbReference type="PANTHER" id="PTHR43730:SF1">
    <property type="entry name" value="BETA-MANNOSIDASE"/>
    <property type="match status" value="1"/>
</dbReference>
<evidence type="ECO:0000256" key="6">
    <source>
        <dbReference type="ARBA" id="ARBA00022525"/>
    </source>
</evidence>
<dbReference type="Pfam" id="PF17753">
    <property type="entry name" value="Ig_mannosidase"/>
    <property type="match status" value="1"/>
</dbReference>
<dbReference type="InterPro" id="IPR036156">
    <property type="entry name" value="Beta-gal/glucu_dom_sf"/>
</dbReference>
<dbReference type="InterPro" id="IPR050887">
    <property type="entry name" value="Beta-mannosidase_GH2"/>
</dbReference>
<comment type="similarity">
    <text evidence="10">Belongs to the glycosyl hydrolase 2 family. Beta-mannosidase B subfamily.</text>
</comment>
<feature type="domain" description="Beta-mannosidase Ig-fold" evidence="14">
    <location>
        <begin position="747"/>
        <end position="820"/>
    </location>
</feature>
<evidence type="ECO:0000256" key="5">
    <source>
        <dbReference type="ARBA" id="ARBA00012754"/>
    </source>
</evidence>
<evidence type="ECO:0000259" key="16">
    <source>
        <dbReference type="Pfam" id="PF22666"/>
    </source>
</evidence>
<evidence type="ECO:0000256" key="9">
    <source>
        <dbReference type="ARBA" id="ARBA00023295"/>
    </source>
</evidence>
<dbReference type="Gene3D" id="2.60.40.10">
    <property type="entry name" value="Immunoglobulins"/>
    <property type="match status" value="2"/>
</dbReference>
<dbReference type="Pfam" id="PF17786">
    <property type="entry name" value="Mannosidase_ig"/>
    <property type="match status" value="1"/>
</dbReference>
<evidence type="ECO:0000256" key="8">
    <source>
        <dbReference type="ARBA" id="ARBA00023180"/>
    </source>
</evidence>
<dbReference type="RefSeq" id="WP_075077440.1">
    <property type="nucleotide sequence ID" value="NZ_BDCO01000001.1"/>
</dbReference>